<dbReference type="AlphaFoldDB" id="A0A8S1HIG0"/>
<evidence type="ECO:0000313" key="2">
    <source>
        <dbReference type="EMBL" id="CAD6196297.1"/>
    </source>
</evidence>
<evidence type="ECO:0000256" key="1">
    <source>
        <dbReference type="SAM" id="MobiDB-lite"/>
    </source>
</evidence>
<dbReference type="EMBL" id="CAJGYM010000070">
    <property type="protein sequence ID" value="CAD6196297.1"/>
    <property type="molecule type" value="Genomic_DNA"/>
</dbReference>
<accession>A0A8S1HIG0</accession>
<keyword evidence="3" id="KW-1185">Reference proteome</keyword>
<proteinExistence type="predicted"/>
<reference evidence="2" key="1">
    <citation type="submission" date="2020-10" db="EMBL/GenBank/DDBJ databases">
        <authorList>
            <person name="Kikuchi T."/>
        </authorList>
    </citation>
    <scope>NUCLEOTIDE SEQUENCE</scope>
    <source>
        <strain evidence="2">NKZ352</strain>
    </source>
</reference>
<feature type="compositionally biased region" description="Basic and acidic residues" evidence="1">
    <location>
        <begin position="51"/>
        <end position="69"/>
    </location>
</feature>
<organism evidence="2 3">
    <name type="scientific">Caenorhabditis auriculariae</name>
    <dbReference type="NCBI Taxonomy" id="2777116"/>
    <lineage>
        <taxon>Eukaryota</taxon>
        <taxon>Metazoa</taxon>
        <taxon>Ecdysozoa</taxon>
        <taxon>Nematoda</taxon>
        <taxon>Chromadorea</taxon>
        <taxon>Rhabditida</taxon>
        <taxon>Rhabditina</taxon>
        <taxon>Rhabditomorpha</taxon>
        <taxon>Rhabditoidea</taxon>
        <taxon>Rhabditidae</taxon>
        <taxon>Peloderinae</taxon>
        <taxon>Caenorhabditis</taxon>
    </lineage>
</organism>
<dbReference type="OrthoDB" id="416553at2759"/>
<feature type="region of interest" description="Disordered" evidence="1">
    <location>
        <begin position="86"/>
        <end position="127"/>
    </location>
</feature>
<gene>
    <name evidence="2" type="ORF">CAUJ_LOCUS12212</name>
</gene>
<sequence>MEKLPKNESNRDPFTHMEEERRSKDRELADKRENLERTFNEKTLGRRQRNKERSSKLDDLEKENREKLEERRAELFRLRHEVEEMRRGNLTSSQTSLATSYNENTMRGSPPDKSKKRMGTLGLFNRN</sequence>
<feature type="region of interest" description="Disordered" evidence="1">
    <location>
        <begin position="1"/>
        <end position="69"/>
    </location>
</feature>
<evidence type="ECO:0000313" key="3">
    <source>
        <dbReference type="Proteomes" id="UP000835052"/>
    </source>
</evidence>
<dbReference type="Proteomes" id="UP000835052">
    <property type="component" value="Unassembled WGS sequence"/>
</dbReference>
<feature type="compositionally biased region" description="Basic and acidic residues" evidence="1">
    <location>
        <begin position="1"/>
        <end position="44"/>
    </location>
</feature>
<comment type="caution">
    <text evidence="2">The sequence shown here is derived from an EMBL/GenBank/DDBJ whole genome shotgun (WGS) entry which is preliminary data.</text>
</comment>
<protein>
    <submittedName>
        <fullName evidence="2">Uncharacterized protein</fullName>
    </submittedName>
</protein>
<feature type="compositionally biased region" description="Polar residues" evidence="1">
    <location>
        <begin position="89"/>
        <end position="107"/>
    </location>
</feature>
<name>A0A8S1HIG0_9PELO</name>